<keyword evidence="2" id="KW-0472">Membrane</keyword>
<dbReference type="RefSeq" id="WP_069574163.1">
    <property type="nucleotide sequence ID" value="NZ_RKRG01000001.1"/>
</dbReference>
<dbReference type="AlphaFoldDB" id="A0A3N5BC96"/>
<feature type="compositionally biased region" description="Acidic residues" evidence="1">
    <location>
        <begin position="178"/>
        <end position="192"/>
    </location>
</feature>
<dbReference type="Gene3D" id="2.60.40.3700">
    <property type="match status" value="1"/>
</dbReference>
<keyword evidence="2" id="KW-1133">Transmembrane helix</keyword>
<reference evidence="3 4" key="1">
    <citation type="submission" date="2018-11" db="EMBL/GenBank/DDBJ databases">
        <title>Genomic Encyclopedia of Type Strains, Phase IV (KMG-IV): sequencing the most valuable type-strain genomes for metagenomic binning, comparative biology and taxonomic classification.</title>
        <authorList>
            <person name="Goeker M."/>
        </authorList>
    </citation>
    <scope>NUCLEOTIDE SEQUENCE [LARGE SCALE GENOMIC DNA]</scope>
    <source>
        <strain evidence="3 4">DSM 11977</strain>
    </source>
</reference>
<evidence type="ECO:0000313" key="4">
    <source>
        <dbReference type="Proteomes" id="UP000271783"/>
    </source>
</evidence>
<dbReference type="EMBL" id="RKRG01000001">
    <property type="protein sequence ID" value="RPF53030.1"/>
    <property type="molecule type" value="Genomic_DNA"/>
</dbReference>
<feature type="transmembrane region" description="Helical" evidence="2">
    <location>
        <begin position="5"/>
        <end position="23"/>
    </location>
</feature>
<dbReference type="Proteomes" id="UP000271783">
    <property type="component" value="Unassembled WGS sequence"/>
</dbReference>
<sequence>MNKKIIIAAIIVVIIAVVAGFMLTSSNSQDNSKITIMGNGSIHENGTIGIKLTNGENTALKNKTVHVCVKDSEGKIVVDKTAKTYVNGVVGVRLTNVSAGEYDVNVTFEGDENYTSSSVSQKLKIIAGESDDDPTYPVDEDTVTTTADASSTQSSQSSSQSQSYTPSRSNDYGGSSSSDDDGGLDADYDENGNEMLPTVDEEGNEVSN</sequence>
<name>A0A3N5BC96_9EURY</name>
<protein>
    <submittedName>
        <fullName evidence="3">Uncharacterized protein DUF1628</fullName>
    </submittedName>
</protein>
<feature type="region of interest" description="Disordered" evidence="1">
    <location>
        <begin position="126"/>
        <end position="208"/>
    </location>
</feature>
<accession>A0A3N5BC96</accession>
<keyword evidence="2" id="KW-0812">Transmembrane</keyword>
<feature type="compositionally biased region" description="Acidic residues" evidence="1">
    <location>
        <begin position="129"/>
        <end position="142"/>
    </location>
</feature>
<dbReference type="Pfam" id="PF21172">
    <property type="entry name" value="CueP"/>
    <property type="match status" value="1"/>
</dbReference>
<organism evidence="3 4">
    <name type="scientific">Methanobrevibacter gottschalkii DSM 11977</name>
    <dbReference type="NCBI Taxonomy" id="1122229"/>
    <lineage>
        <taxon>Archaea</taxon>
        <taxon>Methanobacteriati</taxon>
        <taxon>Methanobacteriota</taxon>
        <taxon>Methanomada group</taxon>
        <taxon>Methanobacteria</taxon>
        <taxon>Methanobacteriales</taxon>
        <taxon>Methanobacteriaceae</taxon>
        <taxon>Methanobrevibacter</taxon>
    </lineage>
</organism>
<gene>
    <name evidence="3" type="ORF">EDC42_0596</name>
</gene>
<evidence type="ECO:0000256" key="2">
    <source>
        <dbReference type="SAM" id="Phobius"/>
    </source>
</evidence>
<dbReference type="InterPro" id="IPR047808">
    <property type="entry name" value="CueP-like"/>
</dbReference>
<feature type="compositionally biased region" description="Low complexity" evidence="1">
    <location>
        <begin position="143"/>
        <end position="163"/>
    </location>
</feature>
<proteinExistence type="predicted"/>
<keyword evidence="4" id="KW-1185">Reference proteome</keyword>
<evidence type="ECO:0000313" key="3">
    <source>
        <dbReference type="EMBL" id="RPF53030.1"/>
    </source>
</evidence>
<comment type="caution">
    <text evidence="3">The sequence shown here is derived from an EMBL/GenBank/DDBJ whole genome shotgun (WGS) entry which is preliminary data.</text>
</comment>
<feature type="compositionally biased region" description="Acidic residues" evidence="1">
    <location>
        <begin position="199"/>
        <end position="208"/>
    </location>
</feature>
<evidence type="ECO:0000256" key="1">
    <source>
        <dbReference type="SAM" id="MobiDB-lite"/>
    </source>
</evidence>